<dbReference type="AlphaFoldDB" id="A0A8J6CEG2"/>
<dbReference type="OrthoDB" id="2310150at2759"/>
<reference evidence="3" key="1">
    <citation type="submission" date="2021-05" db="EMBL/GenBank/DDBJ databases">
        <title>The genome of the haptophyte Pavlova lutheri (Diacronema luteri, Pavlovales) - a model for lipid biosynthesis in eukaryotic algae.</title>
        <authorList>
            <person name="Hulatt C.J."/>
            <person name="Posewitz M.C."/>
        </authorList>
    </citation>
    <scope>NUCLEOTIDE SEQUENCE</scope>
    <source>
        <strain evidence="3">NIVA-4/92</strain>
    </source>
</reference>
<accession>A0A8J6CEG2</accession>
<gene>
    <name evidence="3" type="ORF">KFE25_006084</name>
</gene>
<dbReference type="InterPro" id="IPR006311">
    <property type="entry name" value="TAT_signal"/>
</dbReference>
<keyword evidence="1" id="KW-0560">Oxidoreductase</keyword>
<dbReference type="PANTHER" id="PTHR43625">
    <property type="entry name" value="AFLATOXIN B1 ALDEHYDE REDUCTASE"/>
    <property type="match status" value="1"/>
</dbReference>
<sequence>MAVGSAVLVALLCAPAPKPLSALSRRAVVGLAPSLGAAALLGTGLPAAPAARAAVAPPADLIPTLGIGAWAWGDTLFWGYDAKRDGELQELFDYCLASGFKFFDTAEVYGLGRSETLLGQFCRANPAAADVRIATKFAALPWRTKASDVLDAAQRSTERLGRPIDLYQIHFPNAWANEAYWDGLGQCVDRGLVRAAGVSNYGSSALRACSASLASRGVRLVSNQIQLSLLYPYAQTNGLLSTCNELGVKVLAYSPIALGLLAGKYTKEKLPSGPRQLIAGKYLDDPQFGELIRTMGAVGAGHGGASPAQVAIAWCIAKGTCPIPGARTLAQAKSNLAAASIRLTAAEVSELDTAAAAVTPVLAPGSSPFAKKDVVTGQIMFDS</sequence>
<dbReference type="GO" id="GO:0016491">
    <property type="term" value="F:oxidoreductase activity"/>
    <property type="evidence" value="ECO:0007669"/>
    <property type="project" value="UniProtKB-KW"/>
</dbReference>
<keyword evidence="4" id="KW-1185">Reference proteome</keyword>
<dbReference type="InterPro" id="IPR020471">
    <property type="entry name" value="AKR"/>
</dbReference>
<protein>
    <recommendedName>
        <fullName evidence="2">NADP-dependent oxidoreductase domain-containing protein</fullName>
    </recommendedName>
</protein>
<evidence type="ECO:0000313" key="3">
    <source>
        <dbReference type="EMBL" id="KAG8469629.1"/>
    </source>
</evidence>
<evidence type="ECO:0000256" key="1">
    <source>
        <dbReference type="ARBA" id="ARBA00023002"/>
    </source>
</evidence>
<dbReference type="PANTHER" id="PTHR43625:SF5">
    <property type="entry name" value="PYRIDOXAL REDUCTASE, CHLOROPLASTIC"/>
    <property type="match status" value="1"/>
</dbReference>
<comment type="caution">
    <text evidence="3">The sequence shown here is derived from an EMBL/GenBank/DDBJ whole genome shotgun (WGS) entry which is preliminary data.</text>
</comment>
<organism evidence="3 4">
    <name type="scientific">Diacronema lutheri</name>
    <name type="common">Unicellular marine alga</name>
    <name type="synonym">Monochrysis lutheri</name>
    <dbReference type="NCBI Taxonomy" id="2081491"/>
    <lineage>
        <taxon>Eukaryota</taxon>
        <taxon>Haptista</taxon>
        <taxon>Haptophyta</taxon>
        <taxon>Pavlovophyceae</taxon>
        <taxon>Pavlovales</taxon>
        <taxon>Pavlovaceae</taxon>
        <taxon>Diacronema</taxon>
    </lineage>
</organism>
<dbReference type="InterPro" id="IPR023210">
    <property type="entry name" value="NADP_OxRdtase_dom"/>
</dbReference>
<dbReference type="CDD" id="cd19093">
    <property type="entry name" value="AKR_AtPLR-like"/>
    <property type="match status" value="1"/>
</dbReference>
<proteinExistence type="predicted"/>
<dbReference type="InterPro" id="IPR036812">
    <property type="entry name" value="NAD(P)_OxRdtase_dom_sf"/>
</dbReference>
<dbReference type="Proteomes" id="UP000751190">
    <property type="component" value="Unassembled WGS sequence"/>
</dbReference>
<evidence type="ECO:0000259" key="2">
    <source>
        <dbReference type="Pfam" id="PF00248"/>
    </source>
</evidence>
<dbReference type="Gene3D" id="3.20.20.100">
    <property type="entry name" value="NADP-dependent oxidoreductase domain"/>
    <property type="match status" value="1"/>
</dbReference>
<dbReference type="InterPro" id="IPR050791">
    <property type="entry name" value="Aldo-Keto_reductase"/>
</dbReference>
<feature type="domain" description="NADP-dependent oxidoreductase" evidence="2">
    <location>
        <begin position="65"/>
        <end position="354"/>
    </location>
</feature>
<dbReference type="Pfam" id="PF00248">
    <property type="entry name" value="Aldo_ket_red"/>
    <property type="match status" value="1"/>
</dbReference>
<evidence type="ECO:0000313" key="4">
    <source>
        <dbReference type="Proteomes" id="UP000751190"/>
    </source>
</evidence>
<dbReference type="PRINTS" id="PR00069">
    <property type="entry name" value="ALDKETRDTASE"/>
</dbReference>
<dbReference type="PROSITE" id="PS51318">
    <property type="entry name" value="TAT"/>
    <property type="match status" value="1"/>
</dbReference>
<dbReference type="EMBL" id="JAGTXO010000002">
    <property type="protein sequence ID" value="KAG8469629.1"/>
    <property type="molecule type" value="Genomic_DNA"/>
</dbReference>
<name>A0A8J6CEG2_DIALT</name>
<dbReference type="OMA" id="AWANEAY"/>
<dbReference type="GO" id="GO:0005737">
    <property type="term" value="C:cytoplasm"/>
    <property type="evidence" value="ECO:0007669"/>
    <property type="project" value="TreeGrafter"/>
</dbReference>
<dbReference type="SUPFAM" id="SSF51430">
    <property type="entry name" value="NAD(P)-linked oxidoreductase"/>
    <property type="match status" value="1"/>
</dbReference>